<dbReference type="InterPro" id="IPR058530">
    <property type="entry name" value="Baseplate_J-like_C"/>
</dbReference>
<evidence type="ECO:0000259" key="2">
    <source>
        <dbReference type="Pfam" id="PF04865"/>
    </source>
</evidence>
<protein>
    <submittedName>
        <fullName evidence="5">Phage protein gp47/JayE</fullName>
    </submittedName>
</protein>
<dbReference type="Pfam" id="PF26079">
    <property type="entry name" value="Baseplate_J_C"/>
    <property type="match status" value="1"/>
</dbReference>
<feature type="domain" description="Baseplate J-like C-terminal" evidence="4">
    <location>
        <begin position="285"/>
        <end position="368"/>
    </location>
</feature>
<dbReference type="InterPro" id="IPR052399">
    <property type="entry name" value="Phage_Baseplate_Assmbl_Protein"/>
</dbReference>
<accession>A0ABU1P265</accession>
<dbReference type="EMBL" id="JAVDSB010000012">
    <property type="protein sequence ID" value="MDR6553846.1"/>
    <property type="molecule type" value="Genomic_DNA"/>
</dbReference>
<dbReference type="RefSeq" id="WP_310501289.1">
    <property type="nucleotide sequence ID" value="NZ_JAVDSB010000012.1"/>
</dbReference>
<dbReference type="Pfam" id="PF26078">
    <property type="entry name" value="Baseplate_J_M"/>
    <property type="match status" value="1"/>
</dbReference>
<dbReference type="Pfam" id="PF04865">
    <property type="entry name" value="Baseplate_J"/>
    <property type="match status" value="1"/>
</dbReference>
<comment type="similarity">
    <text evidence="1">Belongs to the Mu gp47/PBSX XkdT family.</text>
</comment>
<feature type="domain" description="Baseplate J-like central" evidence="3">
    <location>
        <begin position="201"/>
        <end position="277"/>
    </location>
</feature>
<evidence type="ECO:0000256" key="1">
    <source>
        <dbReference type="ARBA" id="ARBA00038087"/>
    </source>
</evidence>
<keyword evidence="6" id="KW-1185">Reference proteome</keyword>
<evidence type="ECO:0000259" key="4">
    <source>
        <dbReference type="Pfam" id="PF26079"/>
    </source>
</evidence>
<dbReference type="PANTHER" id="PTHR37829">
    <property type="entry name" value="PHAGE-LIKE ELEMENT PBSX PROTEIN XKDT"/>
    <property type="match status" value="1"/>
</dbReference>
<dbReference type="InterPro" id="IPR006949">
    <property type="entry name" value="Barrel_Baseplate_J-like"/>
</dbReference>
<gene>
    <name evidence="5" type="ORF">J2736_005056</name>
</gene>
<sequence length="369" mass="38589">MASLPDYLVEQTEEEIRSRMLVSLPSDLDKSEGSYIWDALAPASIELALAALQSQEVLRRGFAGTTFGPYLDLRCAERGITRKDAIKAVGQVKFTGASGTVVPQGSRVGTLADNIHGTSSVMFETLDAVVVDNSGYVMVSVSAVDGGTKGNVPSGAISLLVTPIVGITSVTNPAQMTSGADVEKDDSLLNRYYAKVRSPGTSGNKADYLNWALDVAGVGAAQVLPLWQGPGTVKVVIIGTDKRSVPSSIVTAVQQYIYPAPPLVGKAPIGAVVTVEAAAEVAIGIQADLTLNGTRTLAQVKNDFTEAVRAYLYELAFSNDPAVRYVRIGSLLLDTPGVQDYVNLLMNGGSSNIAINVGQVAVVGTVSLV</sequence>
<comment type="caution">
    <text evidence="5">The sequence shown here is derived from an EMBL/GenBank/DDBJ whole genome shotgun (WGS) entry which is preliminary data.</text>
</comment>
<organism evidence="5 6">
    <name type="scientific">Paenibacillus qinlingensis</name>
    <dbReference type="NCBI Taxonomy" id="1837343"/>
    <lineage>
        <taxon>Bacteria</taxon>
        <taxon>Bacillati</taxon>
        <taxon>Bacillota</taxon>
        <taxon>Bacilli</taxon>
        <taxon>Bacillales</taxon>
        <taxon>Paenibacillaceae</taxon>
        <taxon>Paenibacillus</taxon>
    </lineage>
</organism>
<evidence type="ECO:0000313" key="5">
    <source>
        <dbReference type="EMBL" id="MDR6553846.1"/>
    </source>
</evidence>
<dbReference type="InterPro" id="IPR058531">
    <property type="entry name" value="Baseplate_J_M"/>
</dbReference>
<feature type="domain" description="Baseplate protein J-like barrel" evidence="2">
    <location>
        <begin position="91"/>
        <end position="179"/>
    </location>
</feature>
<dbReference type="PANTHER" id="PTHR37829:SF3">
    <property type="entry name" value="PROTEIN JAYE-RELATED"/>
    <property type="match status" value="1"/>
</dbReference>
<reference evidence="5 6" key="1">
    <citation type="submission" date="2023-07" db="EMBL/GenBank/DDBJ databases">
        <title>Sorghum-associated microbial communities from plants grown in Nebraska, USA.</title>
        <authorList>
            <person name="Schachtman D."/>
        </authorList>
    </citation>
    <scope>NUCLEOTIDE SEQUENCE [LARGE SCALE GENOMIC DNA]</scope>
    <source>
        <strain evidence="5 6">CC258</strain>
    </source>
</reference>
<proteinExistence type="inferred from homology"/>
<evidence type="ECO:0000259" key="3">
    <source>
        <dbReference type="Pfam" id="PF26078"/>
    </source>
</evidence>
<dbReference type="Proteomes" id="UP001267290">
    <property type="component" value="Unassembled WGS sequence"/>
</dbReference>
<name>A0ABU1P265_9BACL</name>
<evidence type="ECO:0000313" key="6">
    <source>
        <dbReference type="Proteomes" id="UP001267290"/>
    </source>
</evidence>